<keyword evidence="16" id="KW-1185">Reference proteome</keyword>
<accession>E9G4M3</accession>
<keyword evidence="9 12" id="KW-0472">Membrane</keyword>
<dbReference type="InterPro" id="IPR018184">
    <property type="entry name" value="Integrin_alpha_C_CS"/>
</dbReference>
<evidence type="ECO:0000256" key="5">
    <source>
        <dbReference type="ARBA" id="ARBA00022737"/>
    </source>
</evidence>
<evidence type="ECO:0000256" key="4">
    <source>
        <dbReference type="ARBA" id="ARBA00022729"/>
    </source>
</evidence>
<dbReference type="FunFam" id="1.20.5.930:FF:000005">
    <property type="entry name" value="Integrin, alpha 10"/>
    <property type="match status" value="1"/>
</dbReference>
<keyword evidence="5" id="KW-0677">Repeat</keyword>
<keyword evidence="3 12" id="KW-0812">Transmembrane</keyword>
<evidence type="ECO:0000256" key="1">
    <source>
        <dbReference type="ARBA" id="ARBA00004479"/>
    </source>
</evidence>
<evidence type="ECO:0000313" key="15">
    <source>
        <dbReference type="EMBL" id="EFX85530.1"/>
    </source>
</evidence>
<dbReference type="InterPro" id="IPR032695">
    <property type="entry name" value="Integrin_dom_sf"/>
</dbReference>
<dbReference type="Proteomes" id="UP000000305">
    <property type="component" value="Unassembled WGS sequence"/>
</dbReference>
<dbReference type="GO" id="GO:0007157">
    <property type="term" value="P:heterophilic cell-cell adhesion via plasma membrane cell adhesion molecules"/>
    <property type="evidence" value="ECO:0007669"/>
    <property type="project" value="UniProtKB-ARBA"/>
</dbReference>
<dbReference type="OMA" id="VKVNCAD"/>
<dbReference type="AlphaFoldDB" id="E9G4M3"/>
<dbReference type="STRING" id="6669.E9G4M3"/>
<evidence type="ECO:0000259" key="13">
    <source>
        <dbReference type="Pfam" id="PF20805"/>
    </source>
</evidence>
<organism evidence="15 16">
    <name type="scientific">Daphnia pulex</name>
    <name type="common">Water flea</name>
    <dbReference type="NCBI Taxonomy" id="6669"/>
    <lineage>
        <taxon>Eukaryota</taxon>
        <taxon>Metazoa</taxon>
        <taxon>Ecdysozoa</taxon>
        <taxon>Arthropoda</taxon>
        <taxon>Crustacea</taxon>
        <taxon>Branchiopoda</taxon>
        <taxon>Diplostraca</taxon>
        <taxon>Cladocera</taxon>
        <taxon>Anomopoda</taxon>
        <taxon>Daphniidae</taxon>
        <taxon>Daphnia</taxon>
    </lineage>
</organism>
<dbReference type="SUPFAM" id="SSF69179">
    <property type="entry name" value="Integrin domains"/>
    <property type="match status" value="2"/>
</dbReference>
<keyword evidence="7 12" id="KW-1133">Transmembrane helix</keyword>
<dbReference type="PANTHER" id="PTHR23220">
    <property type="entry name" value="INTEGRIN ALPHA"/>
    <property type="match status" value="1"/>
</dbReference>
<keyword evidence="6" id="KW-0130">Cell adhesion</keyword>
<feature type="domain" description="Integrin alpha second immunoglobulin-like" evidence="13">
    <location>
        <begin position="29"/>
        <end position="144"/>
    </location>
</feature>
<evidence type="ECO:0000256" key="8">
    <source>
        <dbReference type="ARBA" id="ARBA00023037"/>
    </source>
</evidence>
<dbReference type="PANTHER" id="PTHR23220:SF122">
    <property type="entry name" value="INTEGRIN ALPHA-PS1"/>
    <property type="match status" value="1"/>
</dbReference>
<dbReference type="EMBL" id="GL732532">
    <property type="protein sequence ID" value="EFX85530.1"/>
    <property type="molecule type" value="Genomic_DNA"/>
</dbReference>
<dbReference type="PhylomeDB" id="E9G4M3"/>
<dbReference type="PROSITE" id="PS00242">
    <property type="entry name" value="INTEGRIN_ALPHA"/>
    <property type="match status" value="1"/>
</dbReference>
<dbReference type="OrthoDB" id="5317514at2759"/>
<dbReference type="eggNOG" id="KOG3637">
    <property type="taxonomic scope" value="Eukaryota"/>
</dbReference>
<evidence type="ECO:0000256" key="10">
    <source>
        <dbReference type="ARBA" id="ARBA00023170"/>
    </source>
</evidence>
<sequence>MISLYFRCRLMLNSLLRLNSTTRREQCSLRNCEDGVSILEVGELQEVVLDISVTNTGESAYEAGLYVSHPRSLSFMGRVSEANQLLCNSFNATMVTCSLGNPFKHGSGYVKLRFNPSNVEDSEARLAFLIFTNTTSQELETEGNIPVYANVVKRAEISIKGLGRPEQVFFGGEVQSTIKYRDEIGQPLLHSYEIYNAGPWKVPFLSVIVSWPYQYQVENGKPIGKWLLYMDETPKIDGDGECIMDRKQVNVLDLPKRPGFVEASIEHLARHLPVPTISDIDENEIVEMDSAPVNSTRQKRQAGVVILPEAIVDNEGLRPRDGQVLHWCNIRNLQRKQSAMIKIRARLWNATLVEDFPGIHTVKIRSKAHISLDPSLEITQRIEDDLDYAETMAYPDRLDTDESPSVPLWIIIVSVLAGILLLVLLILLLWRLGFFKRKRPDPTLKGSLLQKDKELNGEYIS</sequence>
<dbReference type="Pfam" id="PF20805">
    <property type="entry name" value="Integrin_A_Ig_2"/>
    <property type="match status" value="1"/>
</dbReference>
<dbReference type="GO" id="GO:0016020">
    <property type="term" value="C:membrane"/>
    <property type="evidence" value="ECO:0007669"/>
    <property type="project" value="UniProtKB-SubCell"/>
</dbReference>
<keyword evidence="10" id="KW-0675">Receptor</keyword>
<evidence type="ECO:0000256" key="3">
    <source>
        <dbReference type="ARBA" id="ARBA00022692"/>
    </source>
</evidence>
<evidence type="ECO:0000259" key="14">
    <source>
        <dbReference type="Pfam" id="PF20806"/>
    </source>
</evidence>
<evidence type="ECO:0000256" key="6">
    <source>
        <dbReference type="ARBA" id="ARBA00022889"/>
    </source>
</evidence>
<evidence type="ECO:0000256" key="7">
    <source>
        <dbReference type="ARBA" id="ARBA00022989"/>
    </source>
</evidence>
<gene>
    <name evidence="15" type="ORF">DAPPUDRAFT_314079</name>
</gene>
<dbReference type="HOGENOM" id="CLU_559334_0_0_1"/>
<reference evidence="15 16" key="1">
    <citation type="journal article" date="2011" name="Science">
        <title>The ecoresponsive genome of Daphnia pulex.</title>
        <authorList>
            <person name="Colbourne J.K."/>
            <person name="Pfrender M.E."/>
            <person name="Gilbert D."/>
            <person name="Thomas W.K."/>
            <person name="Tucker A."/>
            <person name="Oakley T.H."/>
            <person name="Tokishita S."/>
            <person name="Aerts A."/>
            <person name="Arnold G.J."/>
            <person name="Basu M.K."/>
            <person name="Bauer D.J."/>
            <person name="Caceres C.E."/>
            <person name="Carmel L."/>
            <person name="Casola C."/>
            <person name="Choi J.H."/>
            <person name="Detter J.C."/>
            <person name="Dong Q."/>
            <person name="Dusheyko S."/>
            <person name="Eads B.D."/>
            <person name="Frohlich T."/>
            <person name="Geiler-Samerotte K.A."/>
            <person name="Gerlach D."/>
            <person name="Hatcher P."/>
            <person name="Jogdeo S."/>
            <person name="Krijgsveld J."/>
            <person name="Kriventseva E.V."/>
            <person name="Kultz D."/>
            <person name="Laforsch C."/>
            <person name="Lindquist E."/>
            <person name="Lopez J."/>
            <person name="Manak J.R."/>
            <person name="Muller J."/>
            <person name="Pangilinan J."/>
            <person name="Patwardhan R.P."/>
            <person name="Pitluck S."/>
            <person name="Pritham E.J."/>
            <person name="Rechtsteiner A."/>
            <person name="Rho M."/>
            <person name="Rogozin I.B."/>
            <person name="Sakarya O."/>
            <person name="Salamov A."/>
            <person name="Schaack S."/>
            <person name="Shapiro H."/>
            <person name="Shiga Y."/>
            <person name="Skalitzky C."/>
            <person name="Smith Z."/>
            <person name="Souvorov A."/>
            <person name="Sung W."/>
            <person name="Tang Z."/>
            <person name="Tsuchiya D."/>
            <person name="Tu H."/>
            <person name="Vos H."/>
            <person name="Wang M."/>
            <person name="Wolf Y.I."/>
            <person name="Yamagata H."/>
            <person name="Yamada T."/>
            <person name="Ye Y."/>
            <person name="Shaw J.R."/>
            <person name="Andrews J."/>
            <person name="Crease T.J."/>
            <person name="Tang H."/>
            <person name="Lucas S.M."/>
            <person name="Robertson H.M."/>
            <person name="Bork P."/>
            <person name="Koonin E.V."/>
            <person name="Zdobnov E.M."/>
            <person name="Grigoriev I.V."/>
            <person name="Lynch M."/>
            <person name="Boore J.L."/>
        </authorList>
    </citation>
    <scope>NUCLEOTIDE SEQUENCE [LARGE SCALE GENOMIC DNA]</scope>
</reference>
<comment type="similarity">
    <text evidence="2">Belongs to the integrin alpha chain family.</text>
</comment>
<dbReference type="Gene3D" id="2.60.40.1510">
    <property type="entry name" value="ntegrin, alpha v. Chain A, domain 3"/>
    <property type="match status" value="1"/>
</dbReference>
<dbReference type="Pfam" id="PF20806">
    <property type="entry name" value="Integrin_A_Ig_3"/>
    <property type="match status" value="1"/>
</dbReference>
<protein>
    <submittedName>
        <fullName evidence="15">Uncharacterized protein</fullName>
    </submittedName>
</protein>
<dbReference type="Gene3D" id="1.20.5.930">
    <property type="entry name" value="Bicelle-embedded integrin alpha(iib) transmembrane segment"/>
    <property type="match status" value="1"/>
</dbReference>
<evidence type="ECO:0000256" key="12">
    <source>
        <dbReference type="SAM" id="Phobius"/>
    </source>
</evidence>
<dbReference type="KEGG" id="dpx:DAPPUDRAFT_314079"/>
<feature type="domain" description="Integrin alpha third immunoglobulin-like" evidence="14">
    <location>
        <begin position="158"/>
        <end position="379"/>
    </location>
</feature>
<dbReference type="InParanoid" id="E9G4M3"/>
<dbReference type="InterPro" id="IPR048285">
    <property type="entry name" value="Integrin_alpha_Ig-like_2"/>
</dbReference>
<evidence type="ECO:0000256" key="9">
    <source>
        <dbReference type="ARBA" id="ARBA00023136"/>
    </source>
</evidence>
<dbReference type="Gene3D" id="2.60.40.1530">
    <property type="entry name" value="ntegrin, alpha v. Chain A, domain 4"/>
    <property type="match status" value="1"/>
</dbReference>
<keyword evidence="11" id="KW-0325">Glycoprotein</keyword>
<keyword evidence="4" id="KW-0732">Signal</keyword>
<comment type="subcellular location">
    <subcellularLocation>
        <location evidence="1">Membrane</location>
        <topology evidence="1">Single-pass type I membrane protein</topology>
    </subcellularLocation>
</comment>
<dbReference type="InterPro" id="IPR048286">
    <property type="entry name" value="Integrin_alpha_Ig-like_3"/>
</dbReference>
<keyword evidence="8" id="KW-0401">Integrin</keyword>
<name>E9G4M3_DAPPU</name>
<proteinExistence type="inferred from homology"/>
<evidence type="ECO:0000313" key="16">
    <source>
        <dbReference type="Proteomes" id="UP000000305"/>
    </source>
</evidence>
<dbReference type="GO" id="GO:0007229">
    <property type="term" value="P:integrin-mediated signaling pathway"/>
    <property type="evidence" value="ECO:0007669"/>
    <property type="project" value="UniProtKB-KW"/>
</dbReference>
<evidence type="ECO:0000256" key="11">
    <source>
        <dbReference type="ARBA" id="ARBA00023180"/>
    </source>
</evidence>
<evidence type="ECO:0000256" key="2">
    <source>
        <dbReference type="ARBA" id="ARBA00008054"/>
    </source>
</evidence>
<feature type="transmembrane region" description="Helical" evidence="12">
    <location>
        <begin position="406"/>
        <end position="430"/>
    </location>
</feature>